<evidence type="ECO:0000313" key="3">
    <source>
        <dbReference type="Proteomes" id="UP000254771"/>
    </source>
</evidence>
<dbReference type="Proteomes" id="UP000254771">
    <property type="component" value="Unassembled WGS sequence"/>
</dbReference>
<gene>
    <name evidence="2" type="ORF">DIZ78_11630</name>
</gene>
<sequence length="91" mass="10105">MYLPIGSKIDRYGHGGGTFASPYRTKFEKRSLPAGSEKLPYTAYIVKKRLPVYSGTVAPAFGKIGLGIQYRFSKSVDSLVKEGYLQPIKKE</sequence>
<protein>
    <recommendedName>
        <fullName evidence="1">TNT domain-containing protein</fullName>
    </recommendedName>
</protein>
<reference evidence="2 3" key="1">
    <citation type="journal article" date="2018" name="ISME J.">
        <title>Endosymbiont genomes yield clues of tubeworm success.</title>
        <authorList>
            <person name="Li Y."/>
            <person name="Liles M.R."/>
            <person name="Halanych K.M."/>
        </authorList>
    </citation>
    <scope>NUCLEOTIDE SEQUENCE [LARGE SCALE GENOMIC DNA]</scope>
    <source>
        <strain evidence="2">A1462</strain>
    </source>
</reference>
<dbReference type="PANTHER" id="PTHR42059:SF1">
    <property type="entry name" value="TNT DOMAIN-CONTAINING PROTEIN"/>
    <property type="match status" value="1"/>
</dbReference>
<dbReference type="PANTHER" id="PTHR42059">
    <property type="entry name" value="TNT DOMAIN-CONTAINING PROTEIN"/>
    <property type="match status" value="1"/>
</dbReference>
<organism evidence="2 3">
    <name type="scientific">endosymbiont of Escarpia spicata</name>
    <dbReference type="NCBI Taxonomy" id="2200908"/>
    <lineage>
        <taxon>Bacteria</taxon>
        <taxon>Pseudomonadati</taxon>
        <taxon>Pseudomonadota</taxon>
        <taxon>Gammaproteobacteria</taxon>
        <taxon>sulfur-oxidizing symbionts</taxon>
    </lineage>
</organism>
<dbReference type="InterPro" id="IPR053024">
    <property type="entry name" value="Fungal_surface_NADase"/>
</dbReference>
<dbReference type="AlphaFoldDB" id="A0A370DLN4"/>
<accession>A0A370DLN4</accession>
<dbReference type="InterPro" id="IPR025331">
    <property type="entry name" value="TNT"/>
</dbReference>
<comment type="caution">
    <text evidence="2">The sequence shown here is derived from an EMBL/GenBank/DDBJ whole genome shotgun (WGS) entry which is preliminary data.</text>
</comment>
<name>A0A370DLN4_9GAMM</name>
<evidence type="ECO:0000313" key="2">
    <source>
        <dbReference type="EMBL" id="RDH85066.1"/>
    </source>
</evidence>
<feature type="domain" description="TNT" evidence="1">
    <location>
        <begin position="3"/>
        <end position="87"/>
    </location>
</feature>
<evidence type="ECO:0000259" key="1">
    <source>
        <dbReference type="Pfam" id="PF14021"/>
    </source>
</evidence>
<keyword evidence="3" id="KW-1185">Reference proteome</keyword>
<proteinExistence type="predicted"/>
<dbReference type="GO" id="GO:0050135">
    <property type="term" value="F:NADP+ nucleosidase activity"/>
    <property type="evidence" value="ECO:0007669"/>
    <property type="project" value="InterPro"/>
</dbReference>
<dbReference type="Pfam" id="PF14021">
    <property type="entry name" value="TNT"/>
    <property type="match status" value="1"/>
</dbReference>
<dbReference type="EMBL" id="QFXE01000014">
    <property type="protein sequence ID" value="RDH85066.1"/>
    <property type="molecule type" value="Genomic_DNA"/>
</dbReference>